<dbReference type="VEuPathDB" id="GiardiaDB:SS50377_24712"/>
<name>V6LJN7_9EUKA</name>
<proteinExistence type="predicted"/>
<evidence type="ECO:0000313" key="3">
    <source>
        <dbReference type="Proteomes" id="UP000018208"/>
    </source>
</evidence>
<dbReference type="EMBL" id="AUWU02000005">
    <property type="protein sequence ID" value="KAH0572601.1"/>
    <property type="molecule type" value="Genomic_DNA"/>
</dbReference>
<gene>
    <name evidence="1" type="ORF">SS50377_15598</name>
    <name evidence="2" type="ORF">SS50377_24712</name>
</gene>
<evidence type="ECO:0000313" key="1">
    <source>
        <dbReference type="EMBL" id="EST44593.1"/>
    </source>
</evidence>
<dbReference type="Proteomes" id="UP000018208">
    <property type="component" value="Unassembled WGS sequence"/>
</dbReference>
<organism evidence="1">
    <name type="scientific">Spironucleus salmonicida</name>
    <dbReference type="NCBI Taxonomy" id="348837"/>
    <lineage>
        <taxon>Eukaryota</taxon>
        <taxon>Metamonada</taxon>
        <taxon>Diplomonadida</taxon>
        <taxon>Hexamitidae</taxon>
        <taxon>Hexamitinae</taxon>
        <taxon>Spironucleus</taxon>
    </lineage>
</organism>
<dbReference type="AlphaFoldDB" id="V6LJN7"/>
<reference evidence="1 2" key="1">
    <citation type="journal article" date="2014" name="PLoS Genet.">
        <title>The Genome of Spironucleus salmonicida Highlights a Fish Pathogen Adapted to Fluctuating Environments.</title>
        <authorList>
            <person name="Xu F."/>
            <person name="Jerlstrom-Hultqvist J."/>
            <person name="Einarsson E."/>
            <person name="Astvaldsson A."/>
            <person name="Svard S.G."/>
            <person name="Andersson J.O."/>
        </authorList>
    </citation>
    <scope>NUCLEOTIDE SEQUENCE</scope>
    <source>
        <strain evidence="2">ATCC 50377</strain>
    </source>
</reference>
<evidence type="ECO:0008006" key="4">
    <source>
        <dbReference type="Google" id="ProtNLM"/>
    </source>
</evidence>
<sequence length="158" mass="18233">MTTIINLKKSISSKAPTFVISNRYHEQIVEQTPGQGFYNVIKISKRTLSPMFKKHILDDETKQLQVGKDLLPPIKFKSQLSPAYYSPKNSIPIKQYTIQSKYYQKYVCQHFLPGPQTYYKQSSHTSPGISIKFRPFQHEQAATPSSDLYQSTINKNQK</sequence>
<protein>
    <recommendedName>
        <fullName evidence="4">SHIPPO 1-like protein</fullName>
    </recommendedName>
</protein>
<evidence type="ECO:0000313" key="2">
    <source>
        <dbReference type="EMBL" id="KAH0572601.1"/>
    </source>
</evidence>
<accession>V6LJN7</accession>
<dbReference type="EMBL" id="KI546115">
    <property type="protein sequence ID" value="EST44593.1"/>
    <property type="molecule type" value="Genomic_DNA"/>
</dbReference>
<reference evidence="2" key="2">
    <citation type="submission" date="2020-12" db="EMBL/GenBank/DDBJ databases">
        <title>New Spironucleus salmonicida genome in near-complete chromosomes.</title>
        <authorList>
            <person name="Xu F."/>
            <person name="Kurt Z."/>
            <person name="Jimenez-Gonzalez A."/>
            <person name="Astvaldsson A."/>
            <person name="Andersson J.O."/>
            <person name="Svard S.G."/>
        </authorList>
    </citation>
    <scope>NUCLEOTIDE SEQUENCE</scope>
    <source>
        <strain evidence="2">ATCC 50377</strain>
    </source>
</reference>
<keyword evidence="3" id="KW-1185">Reference proteome</keyword>